<accession>A0AB36BC10</accession>
<dbReference type="CDD" id="cd00093">
    <property type="entry name" value="HTH_XRE"/>
    <property type="match status" value="1"/>
</dbReference>
<dbReference type="PROSITE" id="PS50943">
    <property type="entry name" value="HTH_CROC1"/>
    <property type="match status" value="1"/>
</dbReference>
<name>A0AB36BC10_CLOIN</name>
<dbReference type="AlphaFoldDB" id="A0AB36BC10"/>
<dbReference type="SMART" id="SM00530">
    <property type="entry name" value="HTH_XRE"/>
    <property type="match status" value="1"/>
</dbReference>
<protein>
    <submittedName>
        <fullName evidence="2">Helix-turn-helix domain-containing protein</fullName>
    </submittedName>
</protein>
<comment type="caution">
    <text evidence="2">The sequence shown here is derived from an EMBL/GenBank/DDBJ whole genome shotgun (WGS) entry which is preliminary data.</text>
</comment>
<dbReference type="Pfam" id="PF01381">
    <property type="entry name" value="HTH_3"/>
    <property type="match status" value="1"/>
</dbReference>
<dbReference type="Proteomes" id="UP000604383">
    <property type="component" value="Unassembled WGS sequence"/>
</dbReference>
<organism evidence="2 3">
    <name type="scientific">Clostridium innocuum</name>
    <dbReference type="NCBI Taxonomy" id="1522"/>
    <lineage>
        <taxon>Bacteria</taxon>
        <taxon>Bacillati</taxon>
        <taxon>Bacillota</taxon>
        <taxon>Clostridia</taxon>
        <taxon>Eubacteriales</taxon>
        <taxon>Clostridiaceae</taxon>
        <taxon>Clostridium</taxon>
    </lineage>
</organism>
<dbReference type="RefSeq" id="WP_161129522.1">
    <property type="nucleotide sequence ID" value="NZ_JBCLTO010000051.1"/>
</dbReference>
<proteinExistence type="predicted"/>
<dbReference type="GO" id="GO:0003677">
    <property type="term" value="F:DNA binding"/>
    <property type="evidence" value="ECO:0007669"/>
    <property type="project" value="InterPro"/>
</dbReference>
<dbReference type="SUPFAM" id="SSF47413">
    <property type="entry name" value="lambda repressor-like DNA-binding domains"/>
    <property type="match status" value="1"/>
</dbReference>
<feature type="domain" description="HTH cro/C1-type" evidence="1">
    <location>
        <begin position="7"/>
        <end position="65"/>
    </location>
</feature>
<dbReference type="InterPro" id="IPR010982">
    <property type="entry name" value="Lambda_DNA-bd_dom_sf"/>
</dbReference>
<dbReference type="Gene3D" id="1.10.260.40">
    <property type="entry name" value="lambda repressor-like DNA-binding domains"/>
    <property type="match status" value="1"/>
</dbReference>
<evidence type="ECO:0000313" key="3">
    <source>
        <dbReference type="Proteomes" id="UP000604383"/>
    </source>
</evidence>
<dbReference type="EMBL" id="WWTN01000057">
    <property type="protein sequence ID" value="MZH58149.1"/>
    <property type="molecule type" value="Genomic_DNA"/>
</dbReference>
<reference evidence="2" key="1">
    <citation type="journal article" date="2019" name="Nat. Med.">
        <title>A library of human gut bacterial isolates paired with longitudinal multiomics data enables mechanistic microbiome research.</title>
        <authorList>
            <person name="Poyet M."/>
            <person name="Groussin M."/>
            <person name="Gibbons S.M."/>
            <person name="Avila-Pacheco J."/>
            <person name="Jiang X."/>
            <person name="Kearney S.M."/>
            <person name="Perrotta A.R."/>
            <person name="Berdy B."/>
            <person name="Zhao S."/>
            <person name="Lieberman T.D."/>
            <person name="Swanson P.K."/>
            <person name="Smith M."/>
            <person name="Roesemann S."/>
            <person name="Alexander J.E."/>
            <person name="Rich S.A."/>
            <person name="Livny J."/>
            <person name="Vlamakis H."/>
            <person name="Clish C."/>
            <person name="Bullock K."/>
            <person name="Deik A."/>
            <person name="Scott J."/>
            <person name="Pierce K.A."/>
            <person name="Xavier R.J."/>
            <person name="Alm E.J."/>
        </authorList>
    </citation>
    <scope>NUCLEOTIDE SEQUENCE</scope>
    <source>
        <strain evidence="2">BIOML-A12</strain>
    </source>
</reference>
<dbReference type="InterPro" id="IPR001387">
    <property type="entry name" value="Cro/C1-type_HTH"/>
</dbReference>
<evidence type="ECO:0000259" key="1">
    <source>
        <dbReference type="PROSITE" id="PS50943"/>
    </source>
</evidence>
<gene>
    <name evidence="2" type="ORF">GT664_20900</name>
</gene>
<evidence type="ECO:0000313" key="2">
    <source>
        <dbReference type="EMBL" id="MZH58149.1"/>
    </source>
</evidence>
<sequence length="173" mass="20463">MSVGTRIKRIRKIRGMTQKELGIALGYDEKSADVRIAQYESNKRTPKQDTIMKLAEILDVNYRTLRDPSPFNDENATYCAEEIMNILFSLDDQGVIQLFNYTDESDKYDPRRIIGINIKYPLVQNFLKEFKVRQDELKNGEITQEEYNEWKLNWPKTCDDLGKFKPSKIWRKK</sequence>